<proteinExistence type="predicted"/>
<evidence type="ECO:0000313" key="2">
    <source>
        <dbReference type="EMBL" id="OGI95787.1"/>
    </source>
</evidence>
<name>A0A1F6XNT5_9BACT</name>
<sequence>MSKENMGEPLPRSTRKMGEGINFDPRPFPQGGRPPEFIKTGDKVKRTDSGGLKTMGVAGTVLETKGLELLVRWDGEEFKDHSEWINSGLLRKQQ</sequence>
<dbReference type="Proteomes" id="UP000178104">
    <property type="component" value="Unassembled WGS sequence"/>
</dbReference>
<feature type="compositionally biased region" description="Basic and acidic residues" evidence="1">
    <location>
        <begin position="39"/>
        <end position="48"/>
    </location>
</feature>
<protein>
    <submittedName>
        <fullName evidence="2">Uncharacterized protein</fullName>
    </submittedName>
</protein>
<dbReference type="EMBL" id="MFVE01000002">
    <property type="protein sequence ID" value="OGI95787.1"/>
    <property type="molecule type" value="Genomic_DNA"/>
</dbReference>
<feature type="region of interest" description="Disordered" evidence="1">
    <location>
        <begin position="1"/>
        <end position="51"/>
    </location>
</feature>
<dbReference type="STRING" id="1801780.A2917_00545"/>
<evidence type="ECO:0000313" key="3">
    <source>
        <dbReference type="Proteomes" id="UP000178104"/>
    </source>
</evidence>
<dbReference type="AlphaFoldDB" id="A0A1F6XNT5"/>
<accession>A0A1F6XNT5</accession>
<reference evidence="2 3" key="1">
    <citation type="journal article" date="2016" name="Nat. Commun.">
        <title>Thousands of microbial genomes shed light on interconnected biogeochemical processes in an aquifer system.</title>
        <authorList>
            <person name="Anantharaman K."/>
            <person name="Brown C.T."/>
            <person name="Hug L.A."/>
            <person name="Sharon I."/>
            <person name="Castelle C.J."/>
            <person name="Probst A.J."/>
            <person name="Thomas B.C."/>
            <person name="Singh A."/>
            <person name="Wilkins M.J."/>
            <person name="Karaoz U."/>
            <person name="Brodie E.L."/>
            <person name="Williams K.H."/>
            <person name="Hubbard S.S."/>
            <person name="Banfield J.F."/>
        </authorList>
    </citation>
    <scope>NUCLEOTIDE SEQUENCE [LARGE SCALE GENOMIC DNA]</scope>
</reference>
<comment type="caution">
    <text evidence="2">The sequence shown here is derived from an EMBL/GenBank/DDBJ whole genome shotgun (WGS) entry which is preliminary data.</text>
</comment>
<organism evidence="2 3">
    <name type="scientific">Candidatus Nomurabacteria bacterium RIFCSPLOWO2_01_FULL_42_17</name>
    <dbReference type="NCBI Taxonomy" id="1801780"/>
    <lineage>
        <taxon>Bacteria</taxon>
        <taxon>Candidatus Nomuraibacteriota</taxon>
    </lineage>
</organism>
<evidence type="ECO:0000256" key="1">
    <source>
        <dbReference type="SAM" id="MobiDB-lite"/>
    </source>
</evidence>
<gene>
    <name evidence="2" type="ORF">A2917_00545</name>
</gene>